<accession>A0A090RZ61</accession>
<evidence type="ECO:0000256" key="1">
    <source>
        <dbReference type="SAM" id="SignalP"/>
    </source>
</evidence>
<feature type="signal peptide" evidence="1">
    <location>
        <begin position="1"/>
        <end position="20"/>
    </location>
</feature>
<keyword evidence="3" id="KW-1185">Reference proteome</keyword>
<keyword evidence="1" id="KW-0732">Signal</keyword>
<evidence type="ECO:0000313" key="3">
    <source>
        <dbReference type="Proteomes" id="UP000029228"/>
    </source>
</evidence>
<evidence type="ECO:0000313" key="2">
    <source>
        <dbReference type="EMBL" id="GAL20566.1"/>
    </source>
</evidence>
<dbReference type="Proteomes" id="UP000029228">
    <property type="component" value="Unassembled WGS sequence"/>
</dbReference>
<reference evidence="2 3" key="1">
    <citation type="submission" date="2014-09" db="EMBL/GenBank/DDBJ databases">
        <title>Vibrio maritimus JCM 19235. (C45) whole genome shotgun sequence.</title>
        <authorList>
            <person name="Sawabe T."/>
            <person name="Meirelles P."/>
            <person name="Nakanishi M."/>
            <person name="Sayaka M."/>
            <person name="Hattori M."/>
            <person name="Ohkuma M."/>
        </authorList>
    </citation>
    <scope>NUCLEOTIDE SEQUENCE [LARGE SCALE GENOMIC DNA]</scope>
    <source>
        <strain evidence="3">JCM19235</strain>
    </source>
</reference>
<comment type="caution">
    <text evidence="2">The sequence shown here is derived from an EMBL/GenBank/DDBJ whole genome shotgun (WGS) entry which is preliminary data.</text>
</comment>
<protein>
    <submittedName>
        <fullName evidence="2">Putative phospholipase C</fullName>
    </submittedName>
</protein>
<sequence>MNYNKLILLFGSLLALLSVADTDVYLTNNSAQPLTIQVQHQGTSELNYGEEWQQHVQTLSLGDQGSA</sequence>
<proteinExistence type="predicted"/>
<name>A0A090RZ61_9VIBR</name>
<gene>
    <name evidence="2" type="ORF">JCM19235_3568</name>
</gene>
<dbReference type="AlphaFoldDB" id="A0A090RZ61"/>
<dbReference type="EMBL" id="BBMR01000006">
    <property type="protein sequence ID" value="GAL20566.1"/>
    <property type="molecule type" value="Genomic_DNA"/>
</dbReference>
<dbReference type="STRING" id="990268.JCM19235_3568"/>
<organism evidence="2 3">
    <name type="scientific">Vibrio maritimus</name>
    <dbReference type="NCBI Taxonomy" id="990268"/>
    <lineage>
        <taxon>Bacteria</taxon>
        <taxon>Pseudomonadati</taxon>
        <taxon>Pseudomonadota</taxon>
        <taxon>Gammaproteobacteria</taxon>
        <taxon>Vibrionales</taxon>
        <taxon>Vibrionaceae</taxon>
        <taxon>Vibrio</taxon>
    </lineage>
</organism>
<feature type="chain" id="PRO_5001863316" evidence="1">
    <location>
        <begin position="21"/>
        <end position="67"/>
    </location>
</feature>